<evidence type="ECO:0000313" key="4">
    <source>
        <dbReference type="EMBL" id="KAG7406073.1"/>
    </source>
</evidence>
<sequence length="557" mass="60445">MFSTLRQTFGDGDRLLSVEIAPPFDKDRTSMRTACERCRAQKSKCVSGENGCMLCVAKNRKCEYLVISRPQRRTSSAASSGSKSRNDDEDEDDDDNTNNTVVNQPKQSHQARRHKRWSRAQAMRQTSPLSTHLSSPKDQVSVTTASQPSLQDNNTTTTNNNSNIATGPDVGLEDAQQLFLGALFPDSLGQIPVVFPQFEPDFFGNMAGPTPTAATKSRPGRGGVGVTAEALTSRRDSSKQSNHTSVYSSSSADSLFEYGIDPMDFLMDESRIPMTVAPSSAHGSNRVTTEARPTTTHSSTPPDSAAPSTYSSSFSSSSSSCCCMMTAVSIYEAMQAQLVWGDPIAGPSAASSPNSTSAGSSYSSGPSWSGSESRTGATTYHSTTPLMTQQTILKRQKTILLRCDSLVQCGTCWSRPDFVMLIITMCDRILTSLEAVERFVCSRSDDDVNRISSNGTAAAQDMHAMATPSRAGLEVSSLSRSSQMLQPGVGAWQIDDDDEMELVISLIKSRVTRLGNLITMAEGTISANAWPWHERLVQALRKRSNKLLISLSFRHFH</sequence>
<feature type="region of interest" description="Disordered" evidence="2">
    <location>
        <begin position="349"/>
        <end position="382"/>
    </location>
</feature>
<comment type="caution">
    <text evidence="4">The sequence shown here is derived from an EMBL/GenBank/DDBJ whole genome shotgun (WGS) entry which is preliminary data.</text>
</comment>
<feature type="region of interest" description="Disordered" evidence="2">
    <location>
        <begin position="70"/>
        <end position="169"/>
    </location>
</feature>
<feature type="compositionally biased region" description="Polar residues" evidence="2">
    <location>
        <begin position="277"/>
        <end position="292"/>
    </location>
</feature>
<keyword evidence="1" id="KW-0539">Nucleus</keyword>
<dbReference type="CDD" id="cd00067">
    <property type="entry name" value="GAL4"/>
    <property type="match status" value="1"/>
</dbReference>
<dbReference type="Pfam" id="PF00172">
    <property type="entry name" value="Zn_clus"/>
    <property type="match status" value="1"/>
</dbReference>
<accession>A0A8J5NKF3</accession>
<dbReference type="GO" id="GO:0000981">
    <property type="term" value="F:DNA-binding transcription factor activity, RNA polymerase II-specific"/>
    <property type="evidence" value="ECO:0007669"/>
    <property type="project" value="InterPro"/>
</dbReference>
<dbReference type="AlphaFoldDB" id="A0A8J5NKF3"/>
<feature type="compositionally biased region" description="Acidic residues" evidence="2">
    <location>
        <begin position="87"/>
        <end position="96"/>
    </location>
</feature>
<feature type="compositionally biased region" description="Polar residues" evidence="2">
    <location>
        <begin position="123"/>
        <end position="152"/>
    </location>
</feature>
<feature type="region of interest" description="Disordered" evidence="2">
    <location>
        <begin position="276"/>
        <end position="310"/>
    </location>
</feature>
<feature type="compositionally biased region" description="Basic residues" evidence="2">
    <location>
        <begin position="109"/>
        <end position="118"/>
    </location>
</feature>
<evidence type="ECO:0000256" key="1">
    <source>
        <dbReference type="ARBA" id="ARBA00023242"/>
    </source>
</evidence>
<dbReference type="EMBL" id="JAELUQ010000011">
    <property type="protein sequence ID" value="KAG7406073.1"/>
    <property type="molecule type" value="Genomic_DNA"/>
</dbReference>
<feature type="compositionally biased region" description="Low complexity" evidence="2">
    <location>
        <begin position="349"/>
        <end position="373"/>
    </location>
</feature>
<dbReference type="GO" id="GO:0008270">
    <property type="term" value="F:zinc ion binding"/>
    <property type="evidence" value="ECO:0007669"/>
    <property type="project" value="InterPro"/>
</dbReference>
<dbReference type="Proteomes" id="UP000694050">
    <property type="component" value="Unassembled WGS sequence"/>
</dbReference>
<protein>
    <submittedName>
        <fullName evidence="4">Aspyridones cluster regulator</fullName>
    </submittedName>
</protein>
<name>A0A8J5NKF3_FUSOX</name>
<evidence type="ECO:0000313" key="5">
    <source>
        <dbReference type="Proteomes" id="UP000694050"/>
    </source>
</evidence>
<feature type="compositionally biased region" description="Low complexity" evidence="2">
    <location>
        <begin position="293"/>
        <end position="310"/>
    </location>
</feature>
<proteinExistence type="predicted"/>
<gene>
    <name evidence="4" type="primary">TF-0</name>
    <name evidence="4" type="ORF">Forpe1208_v014029</name>
</gene>
<dbReference type="SMART" id="SM00066">
    <property type="entry name" value="GAL4"/>
    <property type="match status" value="1"/>
</dbReference>
<dbReference type="InterPro" id="IPR001138">
    <property type="entry name" value="Zn2Cys6_DnaBD"/>
</dbReference>
<evidence type="ECO:0000256" key="2">
    <source>
        <dbReference type="SAM" id="MobiDB-lite"/>
    </source>
</evidence>
<organism evidence="4 5">
    <name type="scientific">Fusarium oxysporum f. sp. rapae</name>
    <dbReference type="NCBI Taxonomy" id="485398"/>
    <lineage>
        <taxon>Eukaryota</taxon>
        <taxon>Fungi</taxon>
        <taxon>Dikarya</taxon>
        <taxon>Ascomycota</taxon>
        <taxon>Pezizomycotina</taxon>
        <taxon>Sordariomycetes</taxon>
        <taxon>Hypocreomycetidae</taxon>
        <taxon>Hypocreales</taxon>
        <taxon>Nectriaceae</taxon>
        <taxon>Fusarium</taxon>
        <taxon>Fusarium oxysporum species complex</taxon>
    </lineage>
</organism>
<dbReference type="PROSITE" id="PS00463">
    <property type="entry name" value="ZN2_CY6_FUNGAL_1"/>
    <property type="match status" value="1"/>
</dbReference>
<evidence type="ECO:0000259" key="3">
    <source>
        <dbReference type="PROSITE" id="PS50048"/>
    </source>
</evidence>
<feature type="domain" description="Zn(2)-C6 fungal-type" evidence="3">
    <location>
        <begin position="34"/>
        <end position="64"/>
    </location>
</feature>
<feature type="compositionally biased region" description="Low complexity" evidence="2">
    <location>
        <begin position="153"/>
        <end position="163"/>
    </location>
</feature>
<reference evidence="4" key="1">
    <citation type="submission" date="2021-04" db="EMBL/GenBank/DDBJ databases">
        <title>First draft genome resource for Brassicaceae pathogens Fusarium oxysporum f. sp. raphani and Fusarium oxysporum f. sp. rapae.</title>
        <authorList>
            <person name="Asai S."/>
        </authorList>
    </citation>
    <scope>NUCLEOTIDE SEQUENCE</scope>
    <source>
        <strain evidence="4">Tf1208</strain>
    </source>
</reference>
<dbReference type="PROSITE" id="PS50048">
    <property type="entry name" value="ZN2_CY6_FUNGAL_2"/>
    <property type="match status" value="1"/>
</dbReference>